<evidence type="ECO:0000256" key="4">
    <source>
        <dbReference type="ARBA" id="ARBA00023002"/>
    </source>
</evidence>
<dbReference type="GO" id="GO:0005777">
    <property type="term" value="C:peroxisome"/>
    <property type="evidence" value="ECO:0007669"/>
    <property type="project" value="TreeGrafter"/>
</dbReference>
<dbReference type="FunCoup" id="H0EKC6">
    <property type="interactions" value="415"/>
</dbReference>
<keyword evidence="12" id="KW-1185">Reference proteome</keyword>
<dbReference type="GO" id="GO:0008379">
    <property type="term" value="F:thioredoxin peroxidase activity"/>
    <property type="evidence" value="ECO:0007669"/>
    <property type="project" value="InterPro"/>
</dbReference>
<dbReference type="GO" id="GO:0005739">
    <property type="term" value="C:mitochondrion"/>
    <property type="evidence" value="ECO:0007669"/>
    <property type="project" value="TreeGrafter"/>
</dbReference>
<dbReference type="FunFam" id="3.40.30.10:FF:000020">
    <property type="entry name" value="Peroxiredoxin"/>
    <property type="match status" value="1"/>
</dbReference>
<evidence type="ECO:0000256" key="1">
    <source>
        <dbReference type="ARBA" id="ARBA00010505"/>
    </source>
</evidence>
<proteinExistence type="inferred from homology"/>
<dbReference type="PANTHER" id="PTHR10430">
    <property type="entry name" value="PEROXIREDOXIN"/>
    <property type="match status" value="1"/>
</dbReference>
<feature type="active site" description="Cysteine sulfenic acid (-SOH) intermediate" evidence="8">
    <location>
        <position position="60"/>
    </location>
</feature>
<dbReference type="PROSITE" id="PS51352">
    <property type="entry name" value="THIOREDOXIN_2"/>
    <property type="match status" value="1"/>
</dbReference>
<evidence type="ECO:0000256" key="3">
    <source>
        <dbReference type="ARBA" id="ARBA00022862"/>
    </source>
</evidence>
<accession>H0EKC6</accession>
<evidence type="ECO:0000259" key="10">
    <source>
        <dbReference type="PROSITE" id="PS51352"/>
    </source>
</evidence>
<keyword evidence="5 9" id="KW-0676">Redox-active center</keyword>
<dbReference type="GO" id="GO:0034599">
    <property type="term" value="P:cellular response to oxidative stress"/>
    <property type="evidence" value="ECO:0007669"/>
    <property type="project" value="InterPro"/>
</dbReference>
<dbReference type="InterPro" id="IPR036249">
    <property type="entry name" value="Thioredoxin-like_sf"/>
</dbReference>
<keyword evidence="3 9" id="KW-0049">Antioxidant</keyword>
<dbReference type="Proteomes" id="UP000005446">
    <property type="component" value="Unassembled WGS sequence"/>
</dbReference>
<feature type="domain" description="Thioredoxin" evidence="10">
    <location>
        <begin position="3"/>
        <end position="165"/>
    </location>
</feature>
<comment type="similarity">
    <text evidence="1 9">Belongs to the peroxiredoxin family. Prx5 subfamily.</text>
</comment>
<sequence>MPLAVGDKFPEGVTFGWVPYVEEKSDITACGIPQRYNASKEWADKKVVLFSVPGAFTPGCSAKHLPGYINNLSKLKEKGVDVVAVIAFNDSWVMSAWGKANGIKGDDILFLSDDAKFTAEKVGWMKGERTGRYAMVIDKGVVTYAENEPGSEVTVSSAEAVLAKL</sequence>
<dbReference type="InterPro" id="IPR037944">
    <property type="entry name" value="PRX5-like"/>
</dbReference>
<evidence type="ECO:0000256" key="6">
    <source>
        <dbReference type="ARBA" id="ARBA00032824"/>
    </source>
</evidence>
<evidence type="ECO:0000313" key="12">
    <source>
        <dbReference type="Proteomes" id="UP000005446"/>
    </source>
</evidence>
<evidence type="ECO:0000256" key="7">
    <source>
        <dbReference type="ARBA" id="ARBA00079296"/>
    </source>
</evidence>
<evidence type="ECO:0000256" key="2">
    <source>
        <dbReference type="ARBA" id="ARBA00022559"/>
    </source>
</evidence>
<dbReference type="CDD" id="cd03013">
    <property type="entry name" value="PRX5_like"/>
    <property type="match status" value="1"/>
</dbReference>
<dbReference type="SUPFAM" id="SSF52833">
    <property type="entry name" value="Thioredoxin-like"/>
    <property type="match status" value="1"/>
</dbReference>
<keyword evidence="4 9" id="KW-0560">Oxidoreductase</keyword>
<dbReference type="InterPro" id="IPR013766">
    <property type="entry name" value="Thioredoxin_domain"/>
</dbReference>
<dbReference type="Pfam" id="PF08534">
    <property type="entry name" value="Redoxin"/>
    <property type="match status" value="1"/>
</dbReference>
<evidence type="ECO:0000256" key="5">
    <source>
        <dbReference type="ARBA" id="ARBA00023284"/>
    </source>
</evidence>
<organism evidence="11 12">
    <name type="scientific">Glarea lozoyensis (strain ATCC 74030 / MF5533)</name>
    <dbReference type="NCBI Taxonomy" id="1104152"/>
    <lineage>
        <taxon>Eukaryota</taxon>
        <taxon>Fungi</taxon>
        <taxon>Dikarya</taxon>
        <taxon>Ascomycota</taxon>
        <taxon>Pezizomycotina</taxon>
        <taxon>Leotiomycetes</taxon>
        <taxon>Helotiales</taxon>
        <taxon>Helotiaceae</taxon>
        <taxon>Glarea</taxon>
    </lineage>
</organism>
<name>H0EKC6_GLAL7</name>
<evidence type="ECO:0000256" key="9">
    <source>
        <dbReference type="RuleBase" id="RU366011"/>
    </source>
</evidence>
<dbReference type="Gene3D" id="3.40.30.10">
    <property type="entry name" value="Glutaredoxin"/>
    <property type="match status" value="1"/>
</dbReference>
<dbReference type="GO" id="GO:0045454">
    <property type="term" value="P:cell redox homeostasis"/>
    <property type="evidence" value="ECO:0007669"/>
    <property type="project" value="TreeGrafter"/>
</dbReference>
<dbReference type="InterPro" id="IPR013740">
    <property type="entry name" value="Redoxin"/>
</dbReference>
<dbReference type="HOGENOM" id="CLU_072440_1_1_1"/>
<dbReference type="PANTHER" id="PTHR10430:SF16">
    <property type="entry name" value="PEROXIREDOXIN-5, MITOCHONDRIAL"/>
    <property type="match status" value="1"/>
</dbReference>
<evidence type="ECO:0000256" key="8">
    <source>
        <dbReference type="PIRSR" id="PIRSR637944-1"/>
    </source>
</evidence>
<comment type="caution">
    <text evidence="11">The sequence shown here is derived from an EMBL/GenBank/DDBJ whole genome shotgun (WGS) entry which is preliminary data.</text>
</comment>
<dbReference type="InParanoid" id="H0EKC6"/>
<dbReference type="EMBL" id="AGUE01000067">
    <property type="protein sequence ID" value="EHL00996.1"/>
    <property type="molecule type" value="Genomic_DNA"/>
</dbReference>
<dbReference type="OrthoDB" id="195498at2759"/>
<reference evidence="11 12" key="1">
    <citation type="journal article" date="2012" name="Eukaryot. Cell">
        <title>Genome sequence of the fungus Glarea lozoyensis: the first genome sequence of a species from the Helotiaceae family.</title>
        <authorList>
            <person name="Youssar L."/>
            <person name="Gruening B.A."/>
            <person name="Erxleben A."/>
            <person name="Guenther S."/>
            <person name="Huettel W."/>
        </authorList>
    </citation>
    <scope>NUCLEOTIDE SEQUENCE [LARGE SCALE GENOMIC DNA]</scope>
    <source>
        <strain evidence="12">ATCC 74030 / MF5533</strain>
    </source>
</reference>
<dbReference type="GO" id="GO:0042744">
    <property type="term" value="P:hydrogen peroxide catabolic process"/>
    <property type="evidence" value="ECO:0007669"/>
    <property type="project" value="TreeGrafter"/>
</dbReference>
<keyword evidence="2 9" id="KW-0575">Peroxidase</keyword>
<gene>
    <name evidence="11" type="ORF">M7I_3023</name>
</gene>
<evidence type="ECO:0000313" key="11">
    <source>
        <dbReference type="EMBL" id="EHL00996.1"/>
    </source>
</evidence>
<dbReference type="AlphaFoldDB" id="H0EKC6"/>
<comment type="function">
    <text evidence="9">Thiol-specific peroxidase that catalyzes the reduction of hydrogen peroxide and organic hydroperoxides to water and alcohols, respectively. Plays a role in cell protection against oxidative stress by detoxifying peroxides.</text>
</comment>
<protein>
    <recommendedName>
        <fullName evidence="6">Thioredoxin peroxidase</fullName>
    </recommendedName>
    <alternativeName>
        <fullName evidence="7">Thioredoxin-dependent peroxiredoxin</fullName>
    </alternativeName>
</protein>